<feature type="transmembrane region" description="Helical" evidence="1">
    <location>
        <begin position="113"/>
        <end position="133"/>
    </location>
</feature>
<gene>
    <name evidence="3" type="ordered locus">azo2078</name>
</gene>
<protein>
    <submittedName>
        <fullName evidence="3">Conserved hypothetical membrane protein</fullName>
    </submittedName>
</protein>
<evidence type="ECO:0000313" key="4">
    <source>
        <dbReference type="Proteomes" id="UP000002588"/>
    </source>
</evidence>
<dbReference type="STRING" id="62928.azo2078"/>
<keyword evidence="1" id="KW-0472">Membrane</keyword>
<keyword evidence="1" id="KW-1133">Transmembrane helix</keyword>
<dbReference type="GO" id="GO:0016020">
    <property type="term" value="C:membrane"/>
    <property type="evidence" value="ECO:0007669"/>
    <property type="project" value="InterPro"/>
</dbReference>
<dbReference type="HOGENOM" id="CLU_032828_2_2_4"/>
<feature type="transmembrane region" description="Helical" evidence="1">
    <location>
        <begin position="169"/>
        <end position="189"/>
    </location>
</feature>
<feature type="transmembrane region" description="Helical" evidence="1">
    <location>
        <begin position="62"/>
        <end position="82"/>
    </location>
</feature>
<dbReference type="EMBL" id="AM406670">
    <property type="protein sequence ID" value="CAL94695.1"/>
    <property type="molecule type" value="Genomic_DNA"/>
</dbReference>
<feature type="transmembrane region" description="Helical" evidence="1">
    <location>
        <begin position="227"/>
        <end position="247"/>
    </location>
</feature>
<reference evidence="3 4" key="1">
    <citation type="journal article" date="2006" name="Nat. Biotechnol.">
        <title>Complete genome of the mutualistic, N2-fixing grass endophyte Azoarcus sp. strain BH72.</title>
        <authorList>
            <person name="Krause A."/>
            <person name="Ramakumar A."/>
            <person name="Bartels D."/>
            <person name="Battistoni F."/>
            <person name="Bekel T."/>
            <person name="Boch J."/>
            <person name="Boehm M."/>
            <person name="Friedrich F."/>
            <person name="Hurek T."/>
            <person name="Krause L."/>
            <person name="Linke B."/>
            <person name="McHardy A.C."/>
            <person name="Sarkar A."/>
            <person name="Schneiker S."/>
            <person name="Syed A.A."/>
            <person name="Thauer R."/>
            <person name="Vorhoelter F.-J."/>
            <person name="Weidner S."/>
            <person name="Puehler A."/>
            <person name="Reinhold-Hurek B."/>
            <person name="Kaiser O."/>
            <person name="Goesmann A."/>
        </authorList>
    </citation>
    <scope>NUCLEOTIDE SEQUENCE [LARGE SCALE GENOMIC DNA]</scope>
    <source>
        <strain evidence="3 4">BH72</strain>
    </source>
</reference>
<organism evidence="3 4">
    <name type="scientific">Azoarcus sp. (strain BH72)</name>
    <dbReference type="NCBI Taxonomy" id="418699"/>
    <lineage>
        <taxon>Bacteria</taxon>
        <taxon>Pseudomonadati</taxon>
        <taxon>Pseudomonadota</taxon>
        <taxon>Betaproteobacteria</taxon>
        <taxon>Rhodocyclales</taxon>
        <taxon>Zoogloeaceae</taxon>
        <taxon>Azoarcus</taxon>
    </lineage>
</organism>
<dbReference type="InterPro" id="IPR037185">
    <property type="entry name" value="EmrE-like"/>
</dbReference>
<dbReference type="AlphaFoldDB" id="A1K790"/>
<dbReference type="PANTHER" id="PTHR22911:SF103">
    <property type="entry name" value="BLR2811 PROTEIN"/>
    <property type="match status" value="1"/>
</dbReference>
<keyword evidence="1" id="KW-0812">Transmembrane</keyword>
<feature type="transmembrane region" description="Helical" evidence="1">
    <location>
        <begin position="253"/>
        <end position="271"/>
    </location>
</feature>
<evidence type="ECO:0000313" key="3">
    <source>
        <dbReference type="EMBL" id="CAL94695.1"/>
    </source>
</evidence>
<dbReference type="KEGG" id="aoa:dqs_2207"/>
<sequence length="284" mass="30492">MLLGALFFFVLLDATAKHLGQTYPVPMLVWARYAAHFALMLVFLGPSMRFRLVATHRPARQVVRAVCLLGTTFFGIAALTRMPLAETTAIVFAAPLIVTLCARPLLGEHIGVLRWIAVLIGFVGVLLIARPGSGLVREGVMLALGGAFSYAAYQILTRQLSPTENPVTMLFYTAMIGTLAMSVLLPWIWSGPMPGWRDGLMIMSLGAFGGIGHFLLTRAFRDAPASVLSPILYVQLVWATVVGWIAFGHVPDGAAMLGILTIATAGAIIAIDSRRVPAAGRHKA</sequence>
<feature type="transmembrane region" description="Helical" evidence="1">
    <location>
        <begin position="139"/>
        <end position="157"/>
    </location>
</feature>
<dbReference type="Pfam" id="PF00892">
    <property type="entry name" value="EamA"/>
    <property type="match status" value="2"/>
</dbReference>
<name>A1K790_AZOSB</name>
<proteinExistence type="predicted"/>
<keyword evidence="4" id="KW-1185">Reference proteome</keyword>
<dbReference type="Proteomes" id="UP000002588">
    <property type="component" value="Chromosome"/>
</dbReference>
<evidence type="ECO:0000259" key="2">
    <source>
        <dbReference type="Pfam" id="PF00892"/>
    </source>
</evidence>
<dbReference type="InterPro" id="IPR000620">
    <property type="entry name" value="EamA_dom"/>
</dbReference>
<dbReference type="eggNOG" id="COG0697">
    <property type="taxonomic scope" value="Bacteria"/>
</dbReference>
<feature type="transmembrane region" description="Helical" evidence="1">
    <location>
        <begin position="30"/>
        <end position="50"/>
    </location>
</feature>
<dbReference type="PANTHER" id="PTHR22911">
    <property type="entry name" value="ACYL-MALONYL CONDENSING ENZYME-RELATED"/>
    <property type="match status" value="1"/>
</dbReference>
<evidence type="ECO:0000256" key="1">
    <source>
        <dbReference type="SAM" id="Phobius"/>
    </source>
</evidence>
<accession>A1K790</accession>
<feature type="domain" description="EamA" evidence="2">
    <location>
        <begin position="2"/>
        <end position="129"/>
    </location>
</feature>
<feature type="domain" description="EamA" evidence="2">
    <location>
        <begin position="139"/>
        <end position="268"/>
    </location>
</feature>
<dbReference type="SUPFAM" id="SSF103481">
    <property type="entry name" value="Multidrug resistance efflux transporter EmrE"/>
    <property type="match status" value="2"/>
</dbReference>
<feature type="transmembrane region" description="Helical" evidence="1">
    <location>
        <begin position="88"/>
        <end position="106"/>
    </location>
</feature>
<feature type="transmembrane region" description="Helical" evidence="1">
    <location>
        <begin position="201"/>
        <end position="220"/>
    </location>
</feature>
<dbReference type="KEGG" id="azo:azo2078"/>